<dbReference type="SMART" id="SM00830">
    <property type="entry name" value="CM_2"/>
    <property type="match status" value="1"/>
</dbReference>
<evidence type="ECO:0000313" key="4">
    <source>
        <dbReference type="Proteomes" id="UP000622245"/>
    </source>
</evidence>
<keyword evidence="4" id="KW-1185">Reference proteome</keyword>
<keyword evidence="1" id="KW-0413">Isomerase</keyword>
<name>A0ABS1YAK1_9ACTN</name>
<evidence type="ECO:0000259" key="2">
    <source>
        <dbReference type="PROSITE" id="PS51168"/>
    </source>
</evidence>
<dbReference type="InterPro" id="IPR002701">
    <property type="entry name" value="CM_II_prokaryot"/>
</dbReference>
<dbReference type="Pfam" id="PF01817">
    <property type="entry name" value="CM_2"/>
    <property type="match status" value="1"/>
</dbReference>
<evidence type="ECO:0000313" key="3">
    <source>
        <dbReference type="EMBL" id="MBM0274436.1"/>
    </source>
</evidence>
<comment type="caution">
    <text evidence="3">The sequence shown here is derived from an EMBL/GenBank/DDBJ whole genome shotgun (WGS) entry which is preliminary data.</text>
</comment>
<dbReference type="InterPro" id="IPR051331">
    <property type="entry name" value="Chorismate_mutase-related"/>
</dbReference>
<feature type="domain" description="Chorismate mutase" evidence="2">
    <location>
        <begin position="7"/>
        <end position="98"/>
    </location>
</feature>
<protein>
    <submittedName>
        <fullName evidence="3">Chorismate mutase family protein</fullName>
    </submittedName>
</protein>
<organism evidence="3 4">
    <name type="scientific">Micromonospora tarensis</name>
    <dbReference type="NCBI Taxonomy" id="2806100"/>
    <lineage>
        <taxon>Bacteria</taxon>
        <taxon>Bacillati</taxon>
        <taxon>Actinomycetota</taxon>
        <taxon>Actinomycetes</taxon>
        <taxon>Micromonosporales</taxon>
        <taxon>Micromonosporaceae</taxon>
        <taxon>Micromonospora</taxon>
    </lineage>
</organism>
<gene>
    <name evidence="3" type="ORF">JM949_02635</name>
</gene>
<dbReference type="Proteomes" id="UP000622245">
    <property type="component" value="Unassembled WGS sequence"/>
</dbReference>
<proteinExistence type="predicted"/>
<dbReference type="InterPro" id="IPR008241">
    <property type="entry name" value="Isochorismate_pyruvate-lyase"/>
</dbReference>
<sequence length="104" mass="11678">MSTGHAPHQTDGLVALRSELDQIDAQLLDAIRRRLDVCVRIAEYKRLHGVPMMQPHRVGLVHQRAARYGAEHGIDESFLHSLYDLIITETCRIEDLVIGDKPAG</sequence>
<evidence type="ECO:0000256" key="1">
    <source>
        <dbReference type="ARBA" id="ARBA00023235"/>
    </source>
</evidence>
<dbReference type="EMBL" id="JAEVHL010000006">
    <property type="protein sequence ID" value="MBM0274436.1"/>
    <property type="molecule type" value="Genomic_DNA"/>
</dbReference>
<dbReference type="PANTHER" id="PTHR38041">
    <property type="entry name" value="CHORISMATE MUTASE"/>
    <property type="match status" value="1"/>
</dbReference>
<dbReference type="Gene3D" id="1.20.59.10">
    <property type="entry name" value="Chorismate mutase"/>
    <property type="match status" value="1"/>
</dbReference>
<dbReference type="SUPFAM" id="SSF48600">
    <property type="entry name" value="Chorismate mutase II"/>
    <property type="match status" value="1"/>
</dbReference>
<dbReference type="PANTHER" id="PTHR38041:SF1">
    <property type="entry name" value="CHORISMATE MUTASE"/>
    <property type="match status" value="1"/>
</dbReference>
<dbReference type="NCBIfam" id="TIGR01803">
    <property type="entry name" value="CM-like"/>
    <property type="match status" value="1"/>
</dbReference>
<dbReference type="InterPro" id="IPR036979">
    <property type="entry name" value="CM_dom_sf"/>
</dbReference>
<dbReference type="InterPro" id="IPR036263">
    <property type="entry name" value="Chorismate_II_sf"/>
</dbReference>
<dbReference type="PROSITE" id="PS51168">
    <property type="entry name" value="CHORISMATE_MUT_2"/>
    <property type="match status" value="1"/>
</dbReference>
<dbReference type="RefSeq" id="WP_203146861.1">
    <property type="nucleotide sequence ID" value="NZ_JAEVHL010000006.1"/>
</dbReference>
<reference evidence="3 4" key="1">
    <citation type="submission" date="2021-01" db="EMBL/GenBank/DDBJ databases">
        <title>Draft genome sequence of Micromonospora sp. strain STR1s_6.</title>
        <authorList>
            <person name="Karlyshev A."/>
            <person name="Jawad R."/>
        </authorList>
    </citation>
    <scope>NUCLEOTIDE SEQUENCE [LARGE SCALE GENOMIC DNA]</scope>
    <source>
        <strain evidence="3 4">STR1S-6</strain>
    </source>
</reference>
<accession>A0ABS1YAK1</accession>